<evidence type="ECO:0000313" key="1">
    <source>
        <dbReference type="EMBL" id="KKN42832.1"/>
    </source>
</evidence>
<accession>A0A0F9R108</accession>
<protein>
    <submittedName>
        <fullName evidence="1">Uncharacterized protein</fullName>
    </submittedName>
</protein>
<organism evidence="1">
    <name type="scientific">marine sediment metagenome</name>
    <dbReference type="NCBI Taxonomy" id="412755"/>
    <lineage>
        <taxon>unclassified sequences</taxon>
        <taxon>metagenomes</taxon>
        <taxon>ecological metagenomes</taxon>
    </lineage>
</organism>
<dbReference type="EMBL" id="LAZR01001554">
    <property type="protein sequence ID" value="KKN42832.1"/>
    <property type="molecule type" value="Genomic_DNA"/>
</dbReference>
<dbReference type="AlphaFoldDB" id="A0A0F9R108"/>
<name>A0A0F9R108_9ZZZZ</name>
<gene>
    <name evidence="1" type="ORF">LCGC14_0709150</name>
</gene>
<proteinExistence type="predicted"/>
<reference evidence="1" key="1">
    <citation type="journal article" date="2015" name="Nature">
        <title>Complex archaea that bridge the gap between prokaryotes and eukaryotes.</title>
        <authorList>
            <person name="Spang A."/>
            <person name="Saw J.H."/>
            <person name="Jorgensen S.L."/>
            <person name="Zaremba-Niedzwiedzka K."/>
            <person name="Martijn J."/>
            <person name="Lind A.E."/>
            <person name="van Eijk R."/>
            <person name="Schleper C."/>
            <person name="Guy L."/>
            <person name="Ettema T.J."/>
        </authorList>
    </citation>
    <scope>NUCLEOTIDE SEQUENCE</scope>
</reference>
<sequence>MIKTIIQFNPKQEIDSFKIKGGISSQPLLFNEIVYRHVDAMESGLVFYIEKKE</sequence>
<comment type="caution">
    <text evidence="1">The sequence shown here is derived from an EMBL/GenBank/DDBJ whole genome shotgun (WGS) entry which is preliminary data.</text>
</comment>